<organism evidence="1 2">
    <name type="scientific">Rhodotorula toruloides</name>
    <name type="common">Yeast</name>
    <name type="synonym">Rhodosporidium toruloides</name>
    <dbReference type="NCBI Taxonomy" id="5286"/>
    <lineage>
        <taxon>Eukaryota</taxon>
        <taxon>Fungi</taxon>
        <taxon>Dikarya</taxon>
        <taxon>Basidiomycota</taxon>
        <taxon>Pucciniomycotina</taxon>
        <taxon>Microbotryomycetes</taxon>
        <taxon>Sporidiobolales</taxon>
        <taxon>Sporidiobolaceae</taxon>
        <taxon>Rhodotorula</taxon>
    </lineage>
</organism>
<reference evidence="1 2" key="1">
    <citation type="submission" date="2015-07" db="EMBL/GenBank/DDBJ databases">
        <authorList>
            <person name="Cajimat M.N.B."/>
            <person name="Milazzo M.L."/>
            <person name="Fulhorst C.F."/>
        </authorList>
    </citation>
    <scope>NUCLEOTIDE SEQUENCE [LARGE SCALE GENOMIC DNA]</scope>
    <source>
        <strain evidence="1">Single colony</strain>
    </source>
</reference>
<protein>
    <submittedName>
        <fullName evidence="1">Uncharacterized protein</fullName>
    </submittedName>
</protein>
<sequence length="340" mass="38234">MRFPKIFTRLVKRAKAPPLPPVVLTTSPIARLPTNSSNPSSSSCHRRGTSIQSGAMHWRLASWCARGSIASHALSCGGVHLSSKRDVESVFLSEGQVILQSTVALSLYEEGTTADAMTEEDCLQIPWDRITHSPYLISLTFNGILSKHGWSAPRLERLVKLEFIDCAPPKIRFLTPSNFPSLRALCFDLPPYNRKYYAQLDGGLLDQLELLQIPLLDILRIGPVPEILHRAPTLLHPSAQCLEVYCTPALDSLRIWPNLQFIEHLCVASPQKPHIRLDMYPALKTLSLQTDLPDCELAELIDTCRDTGITIVSVDRWNKRGNNSDFWVYAKRQRDKFEQA</sequence>
<evidence type="ECO:0000313" key="1">
    <source>
        <dbReference type="EMBL" id="CTR08366.1"/>
    </source>
</evidence>
<accession>A0A0K3CMH1</accession>
<dbReference type="EMBL" id="CWKI01000008">
    <property type="protein sequence ID" value="CTR08366.1"/>
    <property type="molecule type" value="Genomic_DNA"/>
</dbReference>
<evidence type="ECO:0000313" key="2">
    <source>
        <dbReference type="Proteomes" id="UP000199069"/>
    </source>
</evidence>
<proteinExistence type="predicted"/>
<keyword evidence="2" id="KW-1185">Reference proteome</keyword>
<dbReference type="AlphaFoldDB" id="A0A0K3CMH1"/>
<name>A0A0K3CMH1_RHOTO</name>
<gene>
    <name evidence="1" type="primary">FGENESH: predicted gene_8.82</name>
    <name evidence="1" type="ORF">BN2166_0042270</name>
</gene>
<dbReference type="Proteomes" id="UP000199069">
    <property type="component" value="Unassembled WGS sequence"/>
</dbReference>